<gene>
    <name evidence="2" type="ORF">AXF42_Ash011977</name>
</gene>
<feature type="region of interest" description="Disordered" evidence="1">
    <location>
        <begin position="90"/>
        <end position="128"/>
    </location>
</feature>
<evidence type="ECO:0000313" key="3">
    <source>
        <dbReference type="Proteomes" id="UP000236161"/>
    </source>
</evidence>
<organism evidence="2 3">
    <name type="scientific">Apostasia shenzhenica</name>
    <dbReference type="NCBI Taxonomy" id="1088818"/>
    <lineage>
        <taxon>Eukaryota</taxon>
        <taxon>Viridiplantae</taxon>
        <taxon>Streptophyta</taxon>
        <taxon>Embryophyta</taxon>
        <taxon>Tracheophyta</taxon>
        <taxon>Spermatophyta</taxon>
        <taxon>Magnoliopsida</taxon>
        <taxon>Liliopsida</taxon>
        <taxon>Asparagales</taxon>
        <taxon>Orchidaceae</taxon>
        <taxon>Apostasioideae</taxon>
        <taxon>Apostasia</taxon>
    </lineage>
</organism>
<accession>A0A2I0AJI4</accession>
<dbReference type="EMBL" id="KZ451978">
    <property type="protein sequence ID" value="PKA55685.1"/>
    <property type="molecule type" value="Genomic_DNA"/>
</dbReference>
<proteinExistence type="predicted"/>
<keyword evidence="3" id="KW-1185">Reference proteome</keyword>
<dbReference type="Proteomes" id="UP000236161">
    <property type="component" value="Unassembled WGS sequence"/>
</dbReference>
<feature type="compositionally biased region" description="Basic and acidic residues" evidence="1">
    <location>
        <begin position="90"/>
        <end position="103"/>
    </location>
</feature>
<feature type="region of interest" description="Disordered" evidence="1">
    <location>
        <begin position="181"/>
        <end position="222"/>
    </location>
</feature>
<sequence>MRFWRRFYREIEQSCVLGQNIACSLTEIQPLPKVPSENILVDDPLAGNRNQGDNLKGCRHVPLPLIDNAVDATFPDLSTQPLVEEHLTSEGDQRELAGDHGDGEALCGDNVRDLTVDSNGEDDNPKNGIVGNADFDDHTVSGMLVDQCCQICHILQHSIHVFPLNVHRLEQGDLSLESGWGQHCSPPPQADGNDGVQEEEKKGRMAPRGLTETNQFPTDKAKGMIPVAALEARQGKSGKGKGNEA</sequence>
<protein>
    <submittedName>
        <fullName evidence="2">Uncharacterized protein</fullName>
    </submittedName>
</protein>
<reference evidence="2 3" key="1">
    <citation type="journal article" date="2017" name="Nature">
        <title>The Apostasia genome and the evolution of orchids.</title>
        <authorList>
            <person name="Zhang G.Q."/>
            <person name="Liu K.W."/>
            <person name="Li Z."/>
            <person name="Lohaus R."/>
            <person name="Hsiao Y.Y."/>
            <person name="Niu S.C."/>
            <person name="Wang J.Y."/>
            <person name="Lin Y.C."/>
            <person name="Xu Q."/>
            <person name="Chen L.J."/>
            <person name="Yoshida K."/>
            <person name="Fujiwara S."/>
            <person name="Wang Z.W."/>
            <person name="Zhang Y.Q."/>
            <person name="Mitsuda N."/>
            <person name="Wang M."/>
            <person name="Liu G.H."/>
            <person name="Pecoraro L."/>
            <person name="Huang H.X."/>
            <person name="Xiao X.J."/>
            <person name="Lin M."/>
            <person name="Wu X.Y."/>
            <person name="Wu W.L."/>
            <person name="Chen Y.Y."/>
            <person name="Chang S.B."/>
            <person name="Sakamoto S."/>
            <person name="Ohme-Takagi M."/>
            <person name="Yagi M."/>
            <person name="Zeng S.J."/>
            <person name="Shen C.Y."/>
            <person name="Yeh C.M."/>
            <person name="Luo Y.B."/>
            <person name="Tsai W.C."/>
            <person name="Van de Peer Y."/>
            <person name="Liu Z.J."/>
        </authorList>
    </citation>
    <scope>NUCLEOTIDE SEQUENCE [LARGE SCALE GENOMIC DNA]</scope>
    <source>
        <strain evidence="3">cv. Shenzhen</strain>
        <tissue evidence="2">Stem</tissue>
    </source>
</reference>
<evidence type="ECO:0000313" key="2">
    <source>
        <dbReference type="EMBL" id="PKA55685.1"/>
    </source>
</evidence>
<name>A0A2I0AJI4_9ASPA</name>
<dbReference type="AlphaFoldDB" id="A0A2I0AJI4"/>
<evidence type="ECO:0000256" key="1">
    <source>
        <dbReference type="SAM" id="MobiDB-lite"/>
    </source>
</evidence>